<evidence type="ECO:0000256" key="1">
    <source>
        <dbReference type="SAM" id="Phobius"/>
    </source>
</evidence>
<organism evidence="2 3">
    <name type="scientific">Gossypium aridum</name>
    <name type="common">American cotton</name>
    <name type="synonym">Erioxylum aridum</name>
    <dbReference type="NCBI Taxonomy" id="34290"/>
    <lineage>
        <taxon>Eukaryota</taxon>
        <taxon>Viridiplantae</taxon>
        <taxon>Streptophyta</taxon>
        <taxon>Embryophyta</taxon>
        <taxon>Tracheophyta</taxon>
        <taxon>Spermatophyta</taxon>
        <taxon>Magnoliopsida</taxon>
        <taxon>eudicotyledons</taxon>
        <taxon>Gunneridae</taxon>
        <taxon>Pentapetalae</taxon>
        <taxon>rosids</taxon>
        <taxon>malvids</taxon>
        <taxon>Malvales</taxon>
        <taxon>Malvaceae</taxon>
        <taxon>Malvoideae</taxon>
        <taxon>Gossypium</taxon>
    </lineage>
</organism>
<reference evidence="2 3" key="1">
    <citation type="journal article" date="2019" name="Genome Biol. Evol.">
        <title>Insights into the evolution of the New World diploid cottons (Gossypium, subgenus Houzingenia) based on genome sequencing.</title>
        <authorList>
            <person name="Grover C.E."/>
            <person name="Arick M.A. 2nd"/>
            <person name="Thrash A."/>
            <person name="Conover J.L."/>
            <person name="Sanders W.S."/>
            <person name="Peterson D.G."/>
            <person name="Frelichowski J.E."/>
            <person name="Scheffler J.A."/>
            <person name="Scheffler B.E."/>
            <person name="Wendel J.F."/>
        </authorList>
    </citation>
    <scope>NUCLEOTIDE SEQUENCE [LARGE SCALE GENOMIC DNA]</scope>
    <source>
        <strain evidence="2">185</strain>
        <tissue evidence="2">Leaf</tissue>
    </source>
</reference>
<proteinExistence type="predicted"/>
<protein>
    <submittedName>
        <fullName evidence="2">Uncharacterized protein</fullName>
    </submittedName>
</protein>
<feature type="transmembrane region" description="Helical" evidence="1">
    <location>
        <begin position="20"/>
        <end position="42"/>
    </location>
</feature>
<evidence type="ECO:0000313" key="2">
    <source>
        <dbReference type="EMBL" id="MBA0699964.1"/>
    </source>
</evidence>
<keyword evidence="1" id="KW-0472">Membrane</keyword>
<accession>A0A7J8YLT8</accession>
<comment type="caution">
    <text evidence="2">The sequence shown here is derived from an EMBL/GenBank/DDBJ whole genome shotgun (WGS) entry which is preliminary data.</text>
</comment>
<keyword evidence="3" id="KW-1185">Reference proteome</keyword>
<name>A0A7J8YLT8_GOSAI</name>
<keyword evidence="1" id="KW-0812">Transmembrane</keyword>
<dbReference type="AlphaFoldDB" id="A0A7J8YLT8"/>
<sequence>MDSGQSPGCVLAGLLDLIVIKTLLIACQLIFIFILLLFFNVAE</sequence>
<gene>
    <name evidence="2" type="ORF">Goari_001555</name>
</gene>
<dbReference type="Proteomes" id="UP000593577">
    <property type="component" value="Unassembled WGS sequence"/>
</dbReference>
<dbReference type="EMBL" id="JABFAA010000013">
    <property type="protein sequence ID" value="MBA0699964.1"/>
    <property type="molecule type" value="Genomic_DNA"/>
</dbReference>
<evidence type="ECO:0000313" key="3">
    <source>
        <dbReference type="Proteomes" id="UP000593577"/>
    </source>
</evidence>
<keyword evidence="1" id="KW-1133">Transmembrane helix</keyword>